<keyword evidence="1" id="KW-0472">Membrane</keyword>
<feature type="transmembrane region" description="Helical" evidence="1">
    <location>
        <begin position="236"/>
        <end position="260"/>
    </location>
</feature>
<evidence type="ECO:0000313" key="3">
    <source>
        <dbReference type="Proteomes" id="UP000310066"/>
    </source>
</evidence>
<keyword evidence="1" id="KW-0812">Transmembrane</keyword>
<dbReference type="PANTHER" id="PTHR33979">
    <property type="entry name" value="OS02G0221600 PROTEIN"/>
    <property type="match status" value="1"/>
</dbReference>
<dbReference type="InterPro" id="IPR049500">
    <property type="entry name" value="Peptidase_M50B-like"/>
</dbReference>
<dbReference type="Proteomes" id="UP000310066">
    <property type="component" value="Unassembled WGS sequence"/>
</dbReference>
<dbReference type="PANTHER" id="PTHR33979:SF2">
    <property type="entry name" value="PEPTIDASE M50B-LIKE-DOMAIN-CONTAINING PROTEIN"/>
    <property type="match status" value="1"/>
</dbReference>
<feature type="transmembrane region" description="Helical" evidence="1">
    <location>
        <begin position="190"/>
        <end position="215"/>
    </location>
</feature>
<sequence>MAPVLYTRSEMANLARRAAITLGPAIVRNHLTTRALTVRGAQGVTLGVIAAYIVLIAILWNIPYVRYILWPFKMLVIAFHEFSHALAATCTGGRVDSISLDPHEGGVTHMRGGNSAITLPAGYLGSSLIGMLLTFCGFDIVASKVASIVLGVCFLFTLWWGKKDWLTVGTILAAVGLLVGFWFIAHAEPLRYLVLFIGVMSSLYSVWDICDDLILRKINSSDASQFAKRYGGSSQCWGVVWSIVSVLFMAAGIVAGIAAFPETGAQQKNDSEHFVPTM</sequence>
<dbReference type="STRING" id="329885.A0A4U0UXL9"/>
<name>A0A4U0UXL9_9PEZI</name>
<evidence type="ECO:0000256" key="1">
    <source>
        <dbReference type="SAM" id="Phobius"/>
    </source>
</evidence>
<protein>
    <recommendedName>
        <fullName evidence="4">Peptidase M50B-like-domain-containing protein</fullName>
    </recommendedName>
</protein>
<feature type="transmembrane region" description="Helical" evidence="1">
    <location>
        <begin position="165"/>
        <end position="184"/>
    </location>
</feature>
<feature type="transmembrane region" description="Helical" evidence="1">
    <location>
        <begin position="44"/>
        <end position="65"/>
    </location>
</feature>
<accession>A0A4U0UXL9</accession>
<proteinExistence type="predicted"/>
<dbReference type="EMBL" id="NAJP01000031">
    <property type="protein sequence ID" value="TKA40807.1"/>
    <property type="molecule type" value="Genomic_DNA"/>
</dbReference>
<evidence type="ECO:0008006" key="4">
    <source>
        <dbReference type="Google" id="ProtNLM"/>
    </source>
</evidence>
<dbReference type="Pfam" id="PF13398">
    <property type="entry name" value="Peptidase_M50B"/>
    <property type="match status" value="1"/>
</dbReference>
<organism evidence="2 3">
    <name type="scientific">Friedmanniomyces endolithicus</name>
    <dbReference type="NCBI Taxonomy" id="329885"/>
    <lineage>
        <taxon>Eukaryota</taxon>
        <taxon>Fungi</taxon>
        <taxon>Dikarya</taxon>
        <taxon>Ascomycota</taxon>
        <taxon>Pezizomycotina</taxon>
        <taxon>Dothideomycetes</taxon>
        <taxon>Dothideomycetidae</taxon>
        <taxon>Mycosphaerellales</taxon>
        <taxon>Teratosphaeriaceae</taxon>
        <taxon>Friedmanniomyces</taxon>
    </lineage>
</organism>
<dbReference type="OrthoDB" id="40823at2759"/>
<comment type="caution">
    <text evidence="2">The sequence shown here is derived from an EMBL/GenBank/DDBJ whole genome shotgun (WGS) entry which is preliminary data.</text>
</comment>
<reference evidence="2 3" key="1">
    <citation type="submission" date="2017-03" db="EMBL/GenBank/DDBJ databases">
        <title>Genomes of endolithic fungi from Antarctica.</title>
        <authorList>
            <person name="Coleine C."/>
            <person name="Masonjones S."/>
            <person name="Stajich J.E."/>
        </authorList>
    </citation>
    <scope>NUCLEOTIDE SEQUENCE [LARGE SCALE GENOMIC DNA]</scope>
    <source>
        <strain evidence="2 3">CCFEE 5311</strain>
    </source>
</reference>
<dbReference type="AlphaFoldDB" id="A0A4U0UXL9"/>
<evidence type="ECO:0000313" key="2">
    <source>
        <dbReference type="EMBL" id="TKA40807.1"/>
    </source>
</evidence>
<feature type="transmembrane region" description="Helical" evidence="1">
    <location>
        <begin position="128"/>
        <end position="158"/>
    </location>
</feature>
<gene>
    <name evidence="2" type="ORF">B0A54_08077</name>
</gene>
<keyword evidence="1" id="KW-1133">Transmembrane helix</keyword>